<dbReference type="Pfam" id="PF01066">
    <property type="entry name" value="CDP-OH_P_transf"/>
    <property type="match status" value="1"/>
</dbReference>
<dbReference type="GO" id="GO:0016780">
    <property type="term" value="F:phosphotransferase activity, for other substituted phosphate groups"/>
    <property type="evidence" value="ECO:0007669"/>
    <property type="project" value="InterPro"/>
</dbReference>
<reference evidence="3" key="1">
    <citation type="submission" date="2020-05" db="EMBL/GenBank/DDBJ databases">
        <authorList>
            <person name="Chiriac C."/>
            <person name="Salcher M."/>
            <person name="Ghai R."/>
            <person name="Kavagutti S V."/>
        </authorList>
    </citation>
    <scope>NUCLEOTIDE SEQUENCE</scope>
</reference>
<feature type="transmembrane region" description="Helical" evidence="2">
    <location>
        <begin position="153"/>
        <end position="186"/>
    </location>
</feature>
<keyword evidence="2" id="KW-0472">Membrane</keyword>
<feature type="transmembrane region" description="Helical" evidence="2">
    <location>
        <begin position="52"/>
        <end position="68"/>
    </location>
</feature>
<dbReference type="InterPro" id="IPR048254">
    <property type="entry name" value="CDP_ALCOHOL_P_TRANSF_CS"/>
</dbReference>
<accession>A0A6J6RLG3</accession>
<gene>
    <name evidence="3" type="ORF">UFOPK2659_00651</name>
</gene>
<keyword evidence="1" id="KW-0808">Transferase</keyword>
<dbReference type="GO" id="GO:0008654">
    <property type="term" value="P:phospholipid biosynthetic process"/>
    <property type="evidence" value="ECO:0007669"/>
    <property type="project" value="InterPro"/>
</dbReference>
<feature type="transmembrane region" description="Helical" evidence="2">
    <location>
        <begin position="20"/>
        <end position="46"/>
    </location>
</feature>
<keyword evidence="2" id="KW-0812">Transmembrane</keyword>
<name>A0A6J6RLG3_9ZZZZ</name>
<evidence type="ECO:0000256" key="2">
    <source>
        <dbReference type="SAM" id="Phobius"/>
    </source>
</evidence>
<proteinExistence type="predicted"/>
<sequence>MLSAILRKPVSRVVDPVARLLLRIGVTPNGMTFFGSLGTCVMALWLWPQGEYFWGTLGVMAFIFSDLLDGTMARISKKSTQWGAFFDSTIDRVVDVALIGALVLSLLKSDDRLAVVAFAALIGGFLVSYVKARAEALSFNCDGGFAERAERVIILLTAVGFAGLGVPYILAVGIWILAISSFATFIFRVHQVWKQR</sequence>
<dbReference type="EMBL" id="CAEZYJ010000078">
    <property type="protein sequence ID" value="CAB4721114.1"/>
    <property type="molecule type" value="Genomic_DNA"/>
</dbReference>
<organism evidence="3">
    <name type="scientific">freshwater metagenome</name>
    <dbReference type="NCBI Taxonomy" id="449393"/>
    <lineage>
        <taxon>unclassified sequences</taxon>
        <taxon>metagenomes</taxon>
        <taxon>ecological metagenomes</taxon>
    </lineage>
</organism>
<protein>
    <submittedName>
        <fullName evidence="3">Unannotated protein</fullName>
    </submittedName>
</protein>
<dbReference type="AlphaFoldDB" id="A0A6J6RLG3"/>
<keyword evidence="2" id="KW-1133">Transmembrane helix</keyword>
<feature type="transmembrane region" description="Helical" evidence="2">
    <location>
        <begin position="113"/>
        <end position="132"/>
    </location>
</feature>
<dbReference type="PROSITE" id="PS00379">
    <property type="entry name" value="CDP_ALCOHOL_P_TRANSF"/>
    <property type="match status" value="1"/>
</dbReference>
<dbReference type="InterPro" id="IPR000462">
    <property type="entry name" value="CDP-OH_P_trans"/>
</dbReference>
<dbReference type="NCBIfam" id="NF045883">
    <property type="entry name" value="PIPSynth"/>
    <property type="match status" value="1"/>
</dbReference>
<dbReference type="Gene3D" id="1.20.120.1760">
    <property type="match status" value="1"/>
</dbReference>
<evidence type="ECO:0000256" key="1">
    <source>
        <dbReference type="ARBA" id="ARBA00022679"/>
    </source>
</evidence>
<evidence type="ECO:0000313" key="3">
    <source>
        <dbReference type="EMBL" id="CAB4721114.1"/>
    </source>
</evidence>
<dbReference type="GO" id="GO:0016020">
    <property type="term" value="C:membrane"/>
    <property type="evidence" value="ECO:0007669"/>
    <property type="project" value="InterPro"/>
</dbReference>
<dbReference type="InterPro" id="IPR043130">
    <property type="entry name" value="CDP-OH_PTrfase_TM_dom"/>
</dbReference>